<gene>
    <name evidence="3" type="ORF">IRJ18_11135</name>
</gene>
<evidence type="ECO:0000313" key="4">
    <source>
        <dbReference type="Proteomes" id="UP000632774"/>
    </source>
</evidence>
<dbReference type="Pfam" id="PF01541">
    <property type="entry name" value="GIY-YIG"/>
    <property type="match status" value="1"/>
</dbReference>
<dbReference type="InterPro" id="IPR050190">
    <property type="entry name" value="UPF0213_domain"/>
</dbReference>
<dbReference type="PANTHER" id="PTHR34477:SF5">
    <property type="entry name" value="BSL5627 PROTEIN"/>
    <property type="match status" value="1"/>
</dbReference>
<dbReference type="InterPro" id="IPR035901">
    <property type="entry name" value="GIY-YIG_endonuc_sf"/>
</dbReference>
<dbReference type="CDD" id="cd10448">
    <property type="entry name" value="GIY-YIG_unchar_3"/>
    <property type="match status" value="1"/>
</dbReference>
<dbReference type="PANTHER" id="PTHR34477">
    <property type="entry name" value="UPF0213 PROTEIN YHBQ"/>
    <property type="match status" value="1"/>
</dbReference>
<comment type="caution">
    <text evidence="3">The sequence shown here is derived from an EMBL/GenBank/DDBJ whole genome shotgun (WGS) entry which is preliminary data.</text>
</comment>
<keyword evidence="4" id="KW-1185">Reference proteome</keyword>
<comment type="similarity">
    <text evidence="1">Belongs to the UPF0213 family.</text>
</comment>
<dbReference type="EMBL" id="JADFFM010000001">
    <property type="protein sequence ID" value="MBE9666915.1"/>
    <property type="molecule type" value="Genomic_DNA"/>
</dbReference>
<proteinExistence type="inferred from homology"/>
<name>A0ABR9XI97_9SPHI</name>
<feature type="domain" description="GIY-YIG" evidence="2">
    <location>
        <begin position="3"/>
        <end position="80"/>
    </location>
</feature>
<protein>
    <submittedName>
        <fullName evidence="3">GIY-YIG nuclease family protein</fullName>
    </submittedName>
</protein>
<dbReference type="SUPFAM" id="SSF82771">
    <property type="entry name" value="GIY-YIG endonuclease"/>
    <property type="match status" value="1"/>
</dbReference>
<accession>A0ABR9XI97</accession>
<organism evidence="3 4">
    <name type="scientific">Mucilaginibacter boryungensis</name>
    <dbReference type="NCBI Taxonomy" id="768480"/>
    <lineage>
        <taxon>Bacteria</taxon>
        <taxon>Pseudomonadati</taxon>
        <taxon>Bacteroidota</taxon>
        <taxon>Sphingobacteriia</taxon>
        <taxon>Sphingobacteriales</taxon>
        <taxon>Sphingobacteriaceae</taxon>
        <taxon>Mucilaginibacter</taxon>
    </lineage>
</organism>
<evidence type="ECO:0000256" key="1">
    <source>
        <dbReference type="ARBA" id="ARBA00007435"/>
    </source>
</evidence>
<dbReference type="PROSITE" id="PS50164">
    <property type="entry name" value="GIY_YIG"/>
    <property type="match status" value="1"/>
</dbReference>
<sequence length="99" mass="11724">MQKGGHVYITTNKTHSVLYIGVTSNLINRIWEHKNKVHPKSFTSKYNCDILVYYNFYPLIEEAISIEKSLKDRSRKYKIDLINGLNPEWRDLYNDLTSE</sequence>
<evidence type="ECO:0000259" key="2">
    <source>
        <dbReference type="PROSITE" id="PS50164"/>
    </source>
</evidence>
<dbReference type="Proteomes" id="UP000632774">
    <property type="component" value="Unassembled WGS sequence"/>
</dbReference>
<reference evidence="3 4" key="1">
    <citation type="submission" date="2020-10" db="EMBL/GenBank/DDBJ databases">
        <title>Mucilaginibacter mali sp. nov., isolated from rhizosphere soil of apple orchard.</title>
        <authorList>
            <person name="Lee J.-S."/>
            <person name="Kim H.S."/>
            <person name="Kim J.-S."/>
        </authorList>
    </citation>
    <scope>NUCLEOTIDE SEQUENCE [LARGE SCALE GENOMIC DNA]</scope>
    <source>
        <strain evidence="3 4">KCTC 23157</strain>
    </source>
</reference>
<dbReference type="Gene3D" id="3.40.1440.10">
    <property type="entry name" value="GIY-YIG endonuclease"/>
    <property type="match status" value="1"/>
</dbReference>
<dbReference type="InterPro" id="IPR000305">
    <property type="entry name" value="GIY-YIG_endonuc"/>
</dbReference>
<evidence type="ECO:0000313" key="3">
    <source>
        <dbReference type="EMBL" id="MBE9666915.1"/>
    </source>
</evidence>